<feature type="region of interest" description="Disordered" evidence="1">
    <location>
        <begin position="146"/>
        <end position="379"/>
    </location>
</feature>
<reference evidence="2" key="1">
    <citation type="journal article" date="2023" name="Science">
        <title>Genome structures resolve the early diversification of teleost fishes.</title>
        <authorList>
            <person name="Parey E."/>
            <person name="Louis A."/>
            <person name="Montfort J."/>
            <person name="Bouchez O."/>
            <person name="Roques C."/>
            <person name="Iampietro C."/>
            <person name="Lluch J."/>
            <person name="Castinel A."/>
            <person name="Donnadieu C."/>
            <person name="Desvignes T."/>
            <person name="Floi Bucao C."/>
            <person name="Jouanno E."/>
            <person name="Wen M."/>
            <person name="Mejri S."/>
            <person name="Dirks R."/>
            <person name="Jansen H."/>
            <person name="Henkel C."/>
            <person name="Chen W.J."/>
            <person name="Zahm M."/>
            <person name="Cabau C."/>
            <person name="Klopp C."/>
            <person name="Thompson A.W."/>
            <person name="Robinson-Rechavi M."/>
            <person name="Braasch I."/>
            <person name="Lecointre G."/>
            <person name="Bobe J."/>
            <person name="Postlethwait J.H."/>
            <person name="Berthelot C."/>
            <person name="Roest Crollius H."/>
            <person name="Guiguen Y."/>
        </authorList>
    </citation>
    <scope>NUCLEOTIDE SEQUENCE</scope>
    <source>
        <tissue evidence="2">Blood</tissue>
    </source>
</reference>
<feature type="compositionally biased region" description="Basic and acidic residues" evidence="1">
    <location>
        <begin position="35"/>
        <end position="74"/>
    </location>
</feature>
<dbReference type="AlphaFoldDB" id="A0A9Q1EZQ7"/>
<sequence>MSVHFSQASDMEGTLPLLEQITLSEFVSQLIPQSDQDRDELQQHSAEECEAEDLRHDLKRAPDALEEHTSKLDESELSQAAATSSLSRGNSQELPASRPGHQATVSVTSSLHGSFKEGEYSVSEDETEYYGSVSLVSRRGLTRRLDAHSRHGSRDRSTECRRLTHDSPSRSPSREEKRRSGLLPPFLPSRGREQEVHFEASPSLHGDCSMSCGRRSIRYDSASPPRRSRDTLRYDSASPPRRSRDASHNESASPQRRRRDTSRYVSVSPSRRSRDASRYESASPPRRKADMRRHDSTSPYRSGSSVTRRNSASRSRSRADIYRDTYHDRREATPSQPRRNAYDVHAHTRTTWSEGESSSSESDYEFHKPRSWGPRHGPRFKHLDSIAKDIEQFDPEKQDHNVRIISMSLSAASQTYPTPQGRSGLS</sequence>
<feature type="compositionally biased region" description="Basic and acidic residues" evidence="1">
    <location>
        <begin position="317"/>
        <end position="332"/>
    </location>
</feature>
<evidence type="ECO:0000313" key="2">
    <source>
        <dbReference type="EMBL" id="KAJ8348235.1"/>
    </source>
</evidence>
<organism evidence="2 3">
    <name type="scientific">Synaphobranchus kaupii</name>
    <name type="common">Kaup's arrowtooth eel</name>
    <dbReference type="NCBI Taxonomy" id="118154"/>
    <lineage>
        <taxon>Eukaryota</taxon>
        <taxon>Metazoa</taxon>
        <taxon>Chordata</taxon>
        <taxon>Craniata</taxon>
        <taxon>Vertebrata</taxon>
        <taxon>Euteleostomi</taxon>
        <taxon>Actinopterygii</taxon>
        <taxon>Neopterygii</taxon>
        <taxon>Teleostei</taxon>
        <taxon>Anguilliformes</taxon>
        <taxon>Synaphobranchidae</taxon>
        <taxon>Synaphobranchus</taxon>
    </lineage>
</organism>
<dbReference type="Proteomes" id="UP001152622">
    <property type="component" value="Chromosome 10"/>
</dbReference>
<feature type="compositionally biased region" description="Basic and acidic residues" evidence="1">
    <location>
        <begin position="146"/>
        <end position="179"/>
    </location>
</feature>
<evidence type="ECO:0000313" key="3">
    <source>
        <dbReference type="Proteomes" id="UP001152622"/>
    </source>
</evidence>
<keyword evidence="3" id="KW-1185">Reference proteome</keyword>
<feature type="compositionally biased region" description="Polar residues" evidence="1">
    <location>
        <begin position="103"/>
        <end position="112"/>
    </location>
</feature>
<feature type="region of interest" description="Disordered" evidence="1">
    <location>
        <begin position="34"/>
        <end position="129"/>
    </location>
</feature>
<feature type="compositionally biased region" description="Low complexity" evidence="1">
    <location>
        <begin position="304"/>
        <end position="314"/>
    </location>
</feature>
<protein>
    <submittedName>
        <fullName evidence="2">Uncharacterized protein</fullName>
    </submittedName>
</protein>
<proteinExistence type="predicted"/>
<comment type="caution">
    <text evidence="2">The sequence shown here is derived from an EMBL/GenBank/DDBJ whole genome shotgun (WGS) entry which is preliminary data.</text>
</comment>
<feature type="compositionally biased region" description="Polar residues" evidence="1">
    <location>
        <begin position="77"/>
        <end position="94"/>
    </location>
</feature>
<evidence type="ECO:0000256" key="1">
    <source>
        <dbReference type="SAM" id="MobiDB-lite"/>
    </source>
</evidence>
<accession>A0A9Q1EZQ7</accession>
<gene>
    <name evidence="2" type="ORF">SKAU_G00268240</name>
</gene>
<name>A0A9Q1EZQ7_SYNKA</name>
<dbReference type="EMBL" id="JAINUF010000010">
    <property type="protein sequence ID" value="KAJ8348235.1"/>
    <property type="molecule type" value="Genomic_DNA"/>
</dbReference>